<accession>A0A498SJD0</accession>
<dbReference type="AlphaFoldDB" id="A0A498SJD0"/>
<protein>
    <submittedName>
        <fullName evidence="2">Uncharacterized protein</fullName>
    </submittedName>
</protein>
<gene>
    <name evidence="2" type="ORF">NAV_LOCUS4859</name>
</gene>
<dbReference type="OrthoDB" id="5856953at2759"/>
<evidence type="ECO:0000313" key="2">
    <source>
        <dbReference type="EMBL" id="VBB30068.1"/>
    </source>
</evidence>
<dbReference type="EMBL" id="UPTC01000775">
    <property type="protein sequence ID" value="VBB30068.1"/>
    <property type="molecule type" value="Genomic_DNA"/>
</dbReference>
<proteinExistence type="predicted"/>
<dbReference type="STRING" id="6277.A0A498SJD0"/>
<keyword evidence="1" id="KW-0812">Transmembrane</keyword>
<organism evidence="2 3">
    <name type="scientific">Acanthocheilonema viteae</name>
    <name type="common">Filarial nematode worm</name>
    <name type="synonym">Dipetalonema viteae</name>
    <dbReference type="NCBI Taxonomy" id="6277"/>
    <lineage>
        <taxon>Eukaryota</taxon>
        <taxon>Metazoa</taxon>
        <taxon>Ecdysozoa</taxon>
        <taxon>Nematoda</taxon>
        <taxon>Chromadorea</taxon>
        <taxon>Rhabditida</taxon>
        <taxon>Spirurina</taxon>
        <taxon>Spiruromorpha</taxon>
        <taxon>Filarioidea</taxon>
        <taxon>Onchocercidae</taxon>
        <taxon>Acanthocheilonema</taxon>
    </lineage>
</organism>
<keyword evidence="1" id="KW-0472">Membrane</keyword>
<evidence type="ECO:0000313" key="3">
    <source>
        <dbReference type="Proteomes" id="UP000276991"/>
    </source>
</evidence>
<dbReference type="Pfam" id="PF17818">
    <property type="entry name" value="KCT2"/>
    <property type="match status" value="1"/>
</dbReference>
<reference evidence="2 3" key="1">
    <citation type="submission" date="2018-08" db="EMBL/GenBank/DDBJ databases">
        <authorList>
            <person name="Laetsch R D."/>
            <person name="Stevens L."/>
            <person name="Kumar S."/>
            <person name="Blaxter L. M."/>
        </authorList>
    </citation>
    <scope>NUCLEOTIDE SEQUENCE [LARGE SCALE GENOMIC DNA]</scope>
</reference>
<dbReference type="Proteomes" id="UP000276991">
    <property type="component" value="Unassembled WGS sequence"/>
</dbReference>
<keyword evidence="1" id="KW-1133">Transmembrane helix</keyword>
<name>A0A498SJD0_ACAVI</name>
<evidence type="ECO:0000256" key="1">
    <source>
        <dbReference type="SAM" id="Phobius"/>
    </source>
</evidence>
<feature type="transmembrane region" description="Helical" evidence="1">
    <location>
        <begin position="143"/>
        <end position="160"/>
    </location>
</feature>
<keyword evidence="3" id="KW-1185">Reference proteome</keyword>
<sequence length="206" mass="23262">MVENEETVEIGKNGKVNRIAIVINTSRNECTKLFDRMIKKSRVAETVVTWIAAASKNNTNNTAAVTSRAPVRHVELSSQVARITEMLPVQTSARQVGLTLTAQQQLKQEHRGIQISNNFTAHSSPFQAFTRVHEFDETEDTHFLYYIVIFGAIIVCIYVASHNKKKILGFIIEGRKPSNNIRRAAFRYRRLSQHDDSGSGLTNVIY</sequence>